<proteinExistence type="predicted"/>
<evidence type="ECO:0000259" key="1">
    <source>
        <dbReference type="Pfam" id="PF07883"/>
    </source>
</evidence>
<reference evidence="2 3" key="1">
    <citation type="submission" date="2019-02" db="EMBL/GenBank/DDBJ databases">
        <title>Bacterial novel species Emticicia sp. 17J42-9 isolated from soil.</title>
        <authorList>
            <person name="Jung H.-Y."/>
        </authorList>
    </citation>
    <scope>NUCLEOTIDE SEQUENCE [LARGE SCALE GENOMIC DNA]</scope>
    <source>
        <strain evidence="2 3">17J42-9</strain>
    </source>
</reference>
<organism evidence="2 3">
    <name type="scientific">Emticicia agri</name>
    <dbReference type="NCBI Taxonomy" id="2492393"/>
    <lineage>
        <taxon>Bacteria</taxon>
        <taxon>Pseudomonadati</taxon>
        <taxon>Bacteroidota</taxon>
        <taxon>Cytophagia</taxon>
        <taxon>Cytophagales</taxon>
        <taxon>Leadbetterellaceae</taxon>
        <taxon>Emticicia</taxon>
    </lineage>
</organism>
<name>A0A4Q5LZ64_9BACT</name>
<dbReference type="InterPro" id="IPR053146">
    <property type="entry name" value="QDO-like"/>
</dbReference>
<dbReference type="OrthoDB" id="72027at2"/>
<keyword evidence="3" id="KW-1185">Reference proteome</keyword>
<dbReference type="EMBL" id="SEWF01000017">
    <property type="protein sequence ID" value="RYU95144.1"/>
    <property type="molecule type" value="Genomic_DNA"/>
</dbReference>
<dbReference type="InterPro" id="IPR011051">
    <property type="entry name" value="RmlC_Cupin_sf"/>
</dbReference>
<dbReference type="Gene3D" id="2.60.120.10">
    <property type="entry name" value="Jelly Rolls"/>
    <property type="match status" value="1"/>
</dbReference>
<dbReference type="InterPro" id="IPR014710">
    <property type="entry name" value="RmlC-like_jellyroll"/>
</dbReference>
<accession>A0A4Q5LZ64</accession>
<dbReference type="Proteomes" id="UP000293162">
    <property type="component" value="Unassembled WGS sequence"/>
</dbReference>
<dbReference type="AlphaFoldDB" id="A0A4Q5LZ64"/>
<comment type="caution">
    <text evidence="2">The sequence shown here is derived from an EMBL/GenBank/DDBJ whole genome shotgun (WGS) entry which is preliminary data.</text>
</comment>
<dbReference type="SUPFAM" id="SSF51182">
    <property type="entry name" value="RmlC-like cupins"/>
    <property type="match status" value="1"/>
</dbReference>
<evidence type="ECO:0000313" key="2">
    <source>
        <dbReference type="EMBL" id="RYU95144.1"/>
    </source>
</evidence>
<protein>
    <submittedName>
        <fullName evidence="2">Cupin domain-containing protein</fullName>
    </submittedName>
</protein>
<feature type="domain" description="Cupin type-2" evidence="1">
    <location>
        <begin position="36"/>
        <end position="90"/>
    </location>
</feature>
<dbReference type="Pfam" id="PF07883">
    <property type="entry name" value="Cupin_2"/>
    <property type="match status" value="1"/>
</dbReference>
<dbReference type="InterPro" id="IPR013096">
    <property type="entry name" value="Cupin_2"/>
</dbReference>
<dbReference type="PANTHER" id="PTHR36440">
    <property type="entry name" value="PUTATIVE (AFU_ORTHOLOGUE AFUA_8G07350)-RELATED"/>
    <property type="match status" value="1"/>
</dbReference>
<sequence>MRFSKYCTTNTAMEKVAFIKESVKTNKGKRTVIESEFTAGASIPPHYHRKFDKTFEVLEGEIRIWNGSEELILKAGESATVKKEMVHNYQIGNAKVVLKTTLIPGSLCFENAITLMQGIHNDGEHGGLAAVENNNMVYMAIISKLTDSNFLGEAGATLETFLLSEEGKQVMYVQNELLEKYCEL</sequence>
<dbReference type="PANTHER" id="PTHR36440:SF1">
    <property type="entry name" value="PUTATIVE (AFU_ORTHOLOGUE AFUA_8G07350)-RELATED"/>
    <property type="match status" value="1"/>
</dbReference>
<evidence type="ECO:0000313" key="3">
    <source>
        <dbReference type="Proteomes" id="UP000293162"/>
    </source>
</evidence>
<gene>
    <name evidence="2" type="ORF">EWM59_12900</name>
</gene>